<feature type="transmembrane region" description="Helical" evidence="1">
    <location>
        <begin position="879"/>
        <end position="898"/>
    </location>
</feature>
<dbReference type="PANTHER" id="PTHR32063">
    <property type="match status" value="1"/>
</dbReference>
<dbReference type="RefSeq" id="WP_379716203.1">
    <property type="nucleotide sequence ID" value="NZ_JBHTBS010000016.1"/>
</dbReference>
<dbReference type="SUPFAM" id="SSF82693">
    <property type="entry name" value="Multidrug efflux transporter AcrB pore domain, PN1, PN2, PC1 and PC2 subdomains"/>
    <property type="match status" value="2"/>
</dbReference>
<feature type="transmembrane region" description="Helical" evidence="1">
    <location>
        <begin position="434"/>
        <end position="455"/>
    </location>
</feature>
<comment type="caution">
    <text evidence="2">The sequence shown here is derived from an EMBL/GenBank/DDBJ whole genome shotgun (WGS) entry which is preliminary data.</text>
</comment>
<dbReference type="SUPFAM" id="SSF82866">
    <property type="entry name" value="Multidrug efflux transporter AcrB transmembrane domain"/>
    <property type="match status" value="2"/>
</dbReference>
<evidence type="ECO:0000313" key="3">
    <source>
        <dbReference type="Proteomes" id="UP001596472"/>
    </source>
</evidence>
<reference evidence="3" key="1">
    <citation type="journal article" date="2019" name="Int. J. Syst. Evol. Microbiol.">
        <title>The Global Catalogue of Microorganisms (GCM) 10K type strain sequencing project: providing services to taxonomists for standard genome sequencing and annotation.</title>
        <authorList>
            <consortium name="The Broad Institute Genomics Platform"/>
            <consortium name="The Broad Institute Genome Sequencing Center for Infectious Disease"/>
            <person name="Wu L."/>
            <person name="Ma J."/>
        </authorList>
    </citation>
    <scope>NUCLEOTIDE SEQUENCE [LARGE SCALE GENOMIC DNA]</scope>
    <source>
        <strain evidence="3">CGMCC 4.1467</strain>
    </source>
</reference>
<dbReference type="SUPFAM" id="SSF82714">
    <property type="entry name" value="Multidrug efflux transporter AcrB TolC docking domain, DN and DC subdomains"/>
    <property type="match status" value="2"/>
</dbReference>
<dbReference type="Gene3D" id="1.20.1640.10">
    <property type="entry name" value="Multidrug efflux transporter AcrB transmembrane domain"/>
    <property type="match status" value="2"/>
</dbReference>
<feature type="transmembrane region" description="Helical" evidence="1">
    <location>
        <begin position="526"/>
        <end position="545"/>
    </location>
</feature>
<dbReference type="InterPro" id="IPR001036">
    <property type="entry name" value="Acrflvin-R"/>
</dbReference>
<dbReference type="EMBL" id="JBHTBS010000016">
    <property type="protein sequence ID" value="MFC7339422.1"/>
    <property type="molecule type" value="Genomic_DNA"/>
</dbReference>
<feature type="transmembrane region" description="Helical" evidence="1">
    <location>
        <begin position="333"/>
        <end position="356"/>
    </location>
</feature>
<feature type="transmembrane region" description="Helical" evidence="1">
    <location>
        <begin position="461"/>
        <end position="488"/>
    </location>
</feature>
<proteinExistence type="predicted"/>
<dbReference type="Gene3D" id="3.30.70.1430">
    <property type="entry name" value="Multidrug efflux transporter AcrB pore domain"/>
    <property type="match status" value="2"/>
</dbReference>
<organism evidence="2 3">
    <name type="scientific">Haloferula chungangensis</name>
    <dbReference type="NCBI Taxonomy" id="1048331"/>
    <lineage>
        <taxon>Bacteria</taxon>
        <taxon>Pseudomonadati</taxon>
        <taxon>Verrucomicrobiota</taxon>
        <taxon>Verrucomicrobiia</taxon>
        <taxon>Verrucomicrobiales</taxon>
        <taxon>Verrucomicrobiaceae</taxon>
        <taxon>Haloferula</taxon>
    </lineage>
</organism>
<protein>
    <submittedName>
        <fullName evidence="2">Efflux RND transporter permease subunit</fullName>
    </submittedName>
</protein>
<dbReference type="InterPro" id="IPR027463">
    <property type="entry name" value="AcrB_DN_DC_subdom"/>
</dbReference>
<keyword evidence="1" id="KW-0812">Transmembrane</keyword>
<gene>
    <name evidence="2" type="ORF">ACFQY0_19675</name>
</gene>
<keyword evidence="1" id="KW-0472">Membrane</keyword>
<dbReference type="Gene3D" id="3.30.70.1440">
    <property type="entry name" value="Multidrug efflux transporter AcrB pore domain"/>
    <property type="match status" value="1"/>
</dbReference>
<dbReference type="Proteomes" id="UP001596472">
    <property type="component" value="Unassembled WGS sequence"/>
</dbReference>
<name>A0ABW2LEL6_9BACT</name>
<dbReference type="Gene3D" id="3.30.2090.10">
    <property type="entry name" value="Multidrug efflux transporter AcrB TolC docking domain, DN and DC subdomains"/>
    <property type="match status" value="2"/>
</dbReference>
<feature type="transmembrane region" description="Helical" evidence="1">
    <location>
        <begin position="1011"/>
        <end position="1034"/>
    </location>
</feature>
<feature type="transmembrane region" description="Helical" evidence="1">
    <location>
        <begin position="931"/>
        <end position="954"/>
    </location>
</feature>
<keyword evidence="3" id="KW-1185">Reference proteome</keyword>
<dbReference type="Pfam" id="PF00873">
    <property type="entry name" value="ACR_tran"/>
    <property type="match status" value="1"/>
</dbReference>
<keyword evidence="1" id="KW-1133">Transmembrane helix</keyword>
<dbReference type="PANTHER" id="PTHR32063:SF8">
    <property type="entry name" value="CATION EFFLUX PROTEIN"/>
    <property type="match status" value="1"/>
</dbReference>
<dbReference type="PRINTS" id="PR00702">
    <property type="entry name" value="ACRIFLAVINRP"/>
</dbReference>
<feature type="transmembrane region" description="Helical" evidence="1">
    <location>
        <begin position="905"/>
        <end position="925"/>
    </location>
</feature>
<feature type="transmembrane region" description="Helical" evidence="1">
    <location>
        <begin position="363"/>
        <end position="383"/>
    </location>
</feature>
<evidence type="ECO:0000256" key="1">
    <source>
        <dbReference type="SAM" id="Phobius"/>
    </source>
</evidence>
<accession>A0ABW2LEL6</accession>
<feature type="transmembrane region" description="Helical" evidence="1">
    <location>
        <begin position="980"/>
        <end position="999"/>
    </location>
</feature>
<dbReference type="Gene3D" id="3.30.70.1320">
    <property type="entry name" value="Multidrug efflux transporter AcrB pore domain like"/>
    <property type="match status" value="1"/>
</dbReference>
<sequence>MNRLALRNPFAVLAAVLALALLGLAVYPRIPADILPDFKKPVIMSFFSYPGLPTQEMEGSVTSRVERALTLAGDRERIESRTLPGASMLKVTFNAGADPSTAMNDIFNYELSDMFHLPPGIEFPFTLRSEPANLPVMLGAISGEGLDEMELHTIGYYAVRNKMGGLQGVQIPHPFGGKFKQVMTYIDPAKLEAHNLAFTDVVDALRDANVVLAGGTMQVGQIDYQLHPINTLETMQDIDEVVVAERDGQFIQIKDLGKTVTDAALQYNIVRVNGVRSVYVPILREPGENTIQVVDRVREGIAKEIPAMKQRGEIPEAVQVDLVSDQSAYIRKAIAGLQLTVGIGALLVVGVVILFLRRLRPAIAILIMLPLALLTGILGFYFTGETINVMTLGGLALAIGTVVDAGIVVVENIVRHRAMGKDAITAATEGTEEVSLPVLAGTLTTLVVFVPAIFLTGMIRFLFIPLSLAAVITIAASYIIAMTVAPAFCARFLGKQEKGTVPSSEELDESVPEGSFARLLRKVVRGGLLSVAAIVGAGAACFLLVPTLGSELFPDVDAGTFEVRLKTIPGSKLERTEEVVKRLESSIKETIGEKHIETIIANIGLPVGKGAGFSTILSSNAGPDTAYLIVNLTSEGRSRGTMSYVEELRAKWKTDFPDEKFLFVTGGIVNAALNEGSPAPIDIEIKMKDLEIGRQAAETIIAAVKDVPGAADVQLAQAQDLPQLDIKVDRLKAARYGLSQDDVAKTVLSAYGASTGYTQLIWIDPASGKDFFMGVQLGDNRAESLEELRNLPLRIETESGPSTIPLSHIAELKRVLIPGEIAHADIGRVNNVYVNIEGRDLGSVVKDVEKRLAEIELPDGVTVSLQGPVLTMREGSEEIGLGLIIATVLVFLILMAQFKSITDPLIILLAVPLALAGAVLALFITNTTLNIQSLMGCLMLIGVVVNNSILLVGFANSELHSGKSPVDAAVAAARVRARPILMTSLTLVASMAPFAFQLLPGNEAMIPLARAVIGGMIVSTVLTLFLVPAVFALVKRSPTAPQPA</sequence>
<evidence type="ECO:0000313" key="2">
    <source>
        <dbReference type="EMBL" id="MFC7339422.1"/>
    </source>
</evidence>
<feature type="transmembrane region" description="Helical" evidence="1">
    <location>
        <begin position="389"/>
        <end position="414"/>
    </location>
</feature>